<dbReference type="Proteomes" id="UP000242913">
    <property type="component" value="Unassembled WGS sequence"/>
</dbReference>
<gene>
    <name evidence="1" type="ORF">X798_03890</name>
</gene>
<sequence length="67" mass="7972">MFSETEIAMLIDVISASTVHEFVLFNNTSQTSREKKGIFDMQDLRRNQWEIALHQIIRRTEIKYIID</sequence>
<evidence type="ECO:0000313" key="1">
    <source>
        <dbReference type="EMBL" id="OZC09143.1"/>
    </source>
</evidence>
<accession>A0A238BV26</accession>
<proteinExistence type="predicted"/>
<dbReference type="AlphaFoldDB" id="A0A238BV26"/>
<evidence type="ECO:0000313" key="2">
    <source>
        <dbReference type="Proteomes" id="UP000242913"/>
    </source>
</evidence>
<protein>
    <submittedName>
        <fullName evidence="1">Uncharacterized protein</fullName>
    </submittedName>
</protein>
<organism evidence="1 2">
    <name type="scientific">Onchocerca flexuosa</name>
    <dbReference type="NCBI Taxonomy" id="387005"/>
    <lineage>
        <taxon>Eukaryota</taxon>
        <taxon>Metazoa</taxon>
        <taxon>Ecdysozoa</taxon>
        <taxon>Nematoda</taxon>
        <taxon>Chromadorea</taxon>
        <taxon>Rhabditida</taxon>
        <taxon>Spirurina</taxon>
        <taxon>Spiruromorpha</taxon>
        <taxon>Filarioidea</taxon>
        <taxon>Onchocercidae</taxon>
        <taxon>Onchocerca</taxon>
    </lineage>
</organism>
<dbReference type="EMBL" id="KZ269997">
    <property type="protein sequence ID" value="OZC09143.1"/>
    <property type="molecule type" value="Genomic_DNA"/>
</dbReference>
<keyword evidence="2" id="KW-1185">Reference proteome</keyword>
<reference evidence="1 2" key="1">
    <citation type="submission" date="2015-12" db="EMBL/GenBank/DDBJ databases">
        <title>Draft genome of the nematode, Onchocerca flexuosa.</title>
        <authorList>
            <person name="Mitreva M."/>
        </authorList>
    </citation>
    <scope>NUCLEOTIDE SEQUENCE [LARGE SCALE GENOMIC DNA]</scope>
    <source>
        <strain evidence="1">Red Deer</strain>
    </source>
</reference>
<name>A0A238BV26_9BILA</name>